<dbReference type="Proteomes" id="UP000054279">
    <property type="component" value="Unassembled WGS sequence"/>
</dbReference>
<dbReference type="SUPFAM" id="SSF55729">
    <property type="entry name" value="Acyl-CoA N-acyltransferases (Nat)"/>
    <property type="match status" value="1"/>
</dbReference>
<dbReference type="PANTHER" id="PTHR45910">
    <property type="entry name" value="N-ALPHA-ACETYLTRANSFERASE 20"/>
    <property type="match status" value="1"/>
</dbReference>
<evidence type="ECO:0000259" key="3">
    <source>
        <dbReference type="PROSITE" id="PS51186"/>
    </source>
</evidence>
<evidence type="ECO:0000256" key="2">
    <source>
        <dbReference type="ARBA" id="ARBA00023315"/>
    </source>
</evidence>
<dbReference type="EMBL" id="KN837118">
    <property type="protein sequence ID" value="KIJ44369.1"/>
    <property type="molecule type" value="Genomic_DNA"/>
</dbReference>
<dbReference type="PANTHER" id="PTHR45910:SF1">
    <property type="entry name" value="N-ALPHA-ACETYLTRANSFERASE 20"/>
    <property type="match status" value="1"/>
</dbReference>
<dbReference type="Gene3D" id="3.40.630.30">
    <property type="match status" value="1"/>
</dbReference>
<dbReference type="GO" id="GO:0004596">
    <property type="term" value="F:protein-N-terminal amino-acid acetyltransferase activity"/>
    <property type="evidence" value="ECO:0007669"/>
    <property type="project" value="TreeGrafter"/>
</dbReference>
<dbReference type="FunFam" id="3.40.630.30:FF:000065">
    <property type="entry name" value="N-terminal acetyltransferase complex ARD1 subunit homolog"/>
    <property type="match status" value="1"/>
</dbReference>
<dbReference type="InterPro" id="IPR000182">
    <property type="entry name" value="GNAT_dom"/>
</dbReference>
<dbReference type="PROSITE" id="PS51186">
    <property type="entry name" value="GNAT"/>
    <property type="match status" value="1"/>
</dbReference>
<keyword evidence="2" id="KW-0012">Acyltransferase</keyword>
<feature type="domain" description="N-acetyltransferase" evidence="3">
    <location>
        <begin position="2"/>
        <end position="158"/>
    </location>
</feature>
<keyword evidence="1" id="KW-0808">Transferase</keyword>
<dbReference type="InterPro" id="IPR016181">
    <property type="entry name" value="Acyl_CoA_acyltransferase"/>
</dbReference>
<evidence type="ECO:0000313" key="4">
    <source>
        <dbReference type="EMBL" id="KIJ44369.1"/>
    </source>
</evidence>
<accession>A0A0C9VBN3</accession>
<dbReference type="GO" id="GO:0031416">
    <property type="term" value="C:NatB complex"/>
    <property type="evidence" value="ECO:0007669"/>
    <property type="project" value="TreeGrafter"/>
</dbReference>
<organism evidence="4 5">
    <name type="scientific">Sphaerobolus stellatus (strain SS14)</name>
    <dbReference type="NCBI Taxonomy" id="990650"/>
    <lineage>
        <taxon>Eukaryota</taxon>
        <taxon>Fungi</taxon>
        <taxon>Dikarya</taxon>
        <taxon>Basidiomycota</taxon>
        <taxon>Agaricomycotina</taxon>
        <taxon>Agaricomycetes</taxon>
        <taxon>Phallomycetidae</taxon>
        <taxon>Geastrales</taxon>
        <taxon>Sphaerobolaceae</taxon>
        <taxon>Sphaerobolus</taxon>
    </lineage>
</organism>
<dbReference type="OrthoDB" id="10264728at2759"/>
<reference evidence="4 5" key="1">
    <citation type="submission" date="2014-06" db="EMBL/GenBank/DDBJ databases">
        <title>Evolutionary Origins and Diversification of the Mycorrhizal Mutualists.</title>
        <authorList>
            <consortium name="DOE Joint Genome Institute"/>
            <consortium name="Mycorrhizal Genomics Consortium"/>
            <person name="Kohler A."/>
            <person name="Kuo A."/>
            <person name="Nagy L.G."/>
            <person name="Floudas D."/>
            <person name="Copeland A."/>
            <person name="Barry K.W."/>
            <person name="Cichocki N."/>
            <person name="Veneault-Fourrey C."/>
            <person name="LaButti K."/>
            <person name="Lindquist E.A."/>
            <person name="Lipzen A."/>
            <person name="Lundell T."/>
            <person name="Morin E."/>
            <person name="Murat C."/>
            <person name="Riley R."/>
            <person name="Ohm R."/>
            <person name="Sun H."/>
            <person name="Tunlid A."/>
            <person name="Henrissat B."/>
            <person name="Grigoriev I.V."/>
            <person name="Hibbett D.S."/>
            <person name="Martin F."/>
        </authorList>
    </citation>
    <scope>NUCLEOTIDE SEQUENCE [LARGE SCALE GENOMIC DNA]</scope>
    <source>
        <strain evidence="4 5">SS14</strain>
    </source>
</reference>
<dbReference type="AlphaFoldDB" id="A0A0C9VBN3"/>
<gene>
    <name evidence="4" type="ORF">M422DRAFT_228484</name>
</gene>
<dbReference type="Pfam" id="PF00583">
    <property type="entry name" value="Acetyltransf_1"/>
    <property type="match status" value="1"/>
</dbReference>
<dbReference type="InterPro" id="IPR051646">
    <property type="entry name" value="NatB_acetyltransferase_subunit"/>
</dbReference>
<protein>
    <recommendedName>
        <fullName evidence="3">N-acetyltransferase domain-containing protein</fullName>
    </recommendedName>
</protein>
<proteinExistence type="predicted"/>
<sequence length="181" mass="20868">MSILRPFRANDLFRFNNINLDIWTETYSISFYLNYLARWPDLCCVQQAANGALMSYVLGKVEGHGTEWHGHVTALTVAPEYRRLSLGRNMMHLLQRISDKVYHGYFVDLYVRLSNNKAIGMYESLGYSVYRRVKEYYGSKGPGDVEDEDAYDMRKPLSRDIGRRSVRPNGKDILVTAAEVP</sequence>
<evidence type="ECO:0000256" key="1">
    <source>
        <dbReference type="ARBA" id="ARBA00022679"/>
    </source>
</evidence>
<keyword evidence="5" id="KW-1185">Reference proteome</keyword>
<dbReference type="HOGENOM" id="CLU_013985_7_1_1"/>
<evidence type="ECO:0000313" key="5">
    <source>
        <dbReference type="Proteomes" id="UP000054279"/>
    </source>
</evidence>
<name>A0A0C9VBN3_SPHS4</name>